<evidence type="ECO:0000256" key="3">
    <source>
        <dbReference type="ARBA" id="ARBA00038502"/>
    </source>
</evidence>
<dbReference type="EMBL" id="JAOCKG010000015">
    <property type="protein sequence ID" value="MDH2053680.1"/>
    <property type="molecule type" value="Genomic_DNA"/>
</dbReference>
<name>A0AA42WE12_9BURK</name>
<dbReference type="GO" id="GO:0008999">
    <property type="term" value="F:protein-N-terminal-alanine acetyltransferase activity"/>
    <property type="evidence" value="ECO:0007669"/>
    <property type="project" value="TreeGrafter"/>
</dbReference>
<dbReference type="Gene3D" id="3.40.630.30">
    <property type="match status" value="1"/>
</dbReference>
<dbReference type="Pfam" id="PF13302">
    <property type="entry name" value="Acetyltransf_3"/>
    <property type="match status" value="1"/>
</dbReference>
<sequence length="191" mass="21413">MISLPFAFPANGLLTPRLRLVPAAVSHAASLRAYLLDNHDYLQPWEPLRHAGFFEHYAVAERLQGMAQRNANGESLHLLLFIQDTDELIGVCNFSNIVRGAFQACHLGYSIAEQWQGQGLMREGLTAAIAHVFQNMKLHRIMANYRPENARSARLLSSLGFQREGEARSYLQINGAWHDHVLTALINPADL</sequence>
<dbReference type="PANTHER" id="PTHR43792">
    <property type="entry name" value="GNAT FAMILY, PUTATIVE (AFU_ORTHOLOGUE AFUA_3G00765)-RELATED-RELATED"/>
    <property type="match status" value="1"/>
</dbReference>
<evidence type="ECO:0000256" key="1">
    <source>
        <dbReference type="ARBA" id="ARBA00022679"/>
    </source>
</evidence>
<reference evidence="5" key="1">
    <citation type="submission" date="2022-09" db="EMBL/GenBank/DDBJ databases">
        <title>Intensive care unit water sources are persistently colonized with multi-drug resistant bacteria and are the site of extensive horizontal gene transfer of antibiotic resistance genes.</title>
        <authorList>
            <person name="Diorio-Toth L."/>
        </authorList>
    </citation>
    <scope>NUCLEOTIDE SEQUENCE</scope>
    <source>
        <strain evidence="5">GD03676</strain>
    </source>
</reference>
<dbReference type="GO" id="GO:0005737">
    <property type="term" value="C:cytoplasm"/>
    <property type="evidence" value="ECO:0007669"/>
    <property type="project" value="TreeGrafter"/>
</dbReference>
<dbReference type="InterPro" id="IPR051531">
    <property type="entry name" value="N-acetyltransferase"/>
</dbReference>
<dbReference type="PANTHER" id="PTHR43792:SF8">
    <property type="entry name" value="[RIBOSOMAL PROTEIN US5]-ALANINE N-ACETYLTRANSFERASE"/>
    <property type="match status" value="1"/>
</dbReference>
<evidence type="ECO:0000259" key="4">
    <source>
        <dbReference type="PROSITE" id="PS51186"/>
    </source>
</evidence>
<comment type="similarity">
    <text evidence="3">Belongs to the acetyltransferase family. RimJ subfamily.</text>
</comment>
<dbReference type="AlphaFoldDB" id="A0AA42WE12"/>
<gene>
    <name evidence="5" type="ORF">N5K24_24990</name>
</gene>
<organism evidence="5 6">
    <name type="scientific">Achromobacter marplatensis</name>
    <dbReference type="NCBI Taxonomy" id="470868"/>
    <lineage>
        <taxon>Bacteria</taxon>
        <taxon>Pseudomonadati</taxon>
        <taxon>Pseudomonadota</taxon>
        <taxon>Betaproteobacteria</taxon>
        <taxon>Burkholderiales</taxon>
        <taxon>Alcaligenaceae</taxon>
        <taxon>Achromobacter</taxon>
    </lineage>
</organism>
<evidence type="ECO:0000313" key="5">
    <source>
        <dbReference type="EMBL" id="MDH2053680.1"/>
    </source>
</evidence>
<proteinExistence type="inferred from homology"/>
<dbReference type="RefSeq" id="WP_280029053.1">
    <property type="nucleotide sequence ID" value="NZ_JAOCKG010000015.1"/>
</dbReference>
<dbReference type="SUPFAM" id="SSF55729">
    <property type="entry name" value="Acyl-CoA N-acyltransferases (Nat)"/>
    <property type="match status" value="1"/>
</dbReference>
<dbReference type="InterPro" id="IPR000182">
    <property type="entry name" value="GNAT_dom"/>
</dbReference>
<evidence type="ECO:0000313" key="6">
    <source>
        <dbReference type="Proteomes" id="UP001161276"/>
    </source>
</evidence>
<dbReference type="PROSITE" id="PS51186">
    <property type="entry name" value="GNAT"/>
    <property type="match status" value="1"/>
</dbReference>
<evidence type="ECO:0000256" key="2">
    <source>
        <dbReference type="ARBA" id="ARBA00023315"/>
    </source>
</evidence>
<dbReference type="EC" id="2.3.1.-" evidence="5"/>
<keyword evidence="2 5" id="KW-0012">Acyltransferase</keyword>
<dbReference type="InterPro" id="IPR016181">
    <property type="entry name" value="Acyl_CoA_acyltransferase"/>
</dbReference>
<comment type="caution">
    <text evidence="5">The sequence shown here is derived from an EMBL/GenBank/DDBJ whole genome shotgun (WGS) entry which is preliminary data.</text>
</comment>
<keyword evidence="1 5" id="KW-0808">Transferase</keyword>
<feature type="domain" description="N-acetyltransferase" evidence="4">
    <location>
        <begin position="32"/>
        <end position="188"/>
    </location>
</feature>
<accession>A0AA42WE12</accession>
<dbReference type="Proteomes" id="UP001161276">
    <property type="component" value="Unassembled WGS sequence"/>
</dbReference>
<protein>
    <submittedName>
        <fullName evidence="5">GNAT family N-acetyltransferase</fullName>
        <ecNumber evidence="5">2.3.1.-</ecNumber>
    </submittedName>
</protein>